<sequence>MWRASCRTPWCTLSSPCSWTTGFRGDRSAVSGTRYARWFCSCTGNSRAAAGSVAGLR</sequence>
<reference evidence="1" key="1">
    <citation type="submission" date="2014-11" db="EMBL/GenBank/DDBJ databases">
        <authorList>
            <person name="Amaro Gonzalez C."/>
        </authorList>
    </citation>
    <scope>NUCLEOTIDE SEQUENCE</scope>
</reference>
<proteinExistence type="predicted"/>
<dbReference type="AlphaFoldDB" id="A0A0E9Q2U9"/>
<evidence type="ECO:0000313" key="1">
    <source>
        <dbReference type="EMBL" id="JAH10822.1"/>
    </source>
</evidence>
<name>A0A0E9Q2U9_ANGAN</name>
<dbReference type="EMBL" id="GBXM01097755">
    <property type="protein sequence ID" value="JAH10822.1"/>
    <property type="molecule type" value="Transcribed_RNA"/>
</dbReference>
<organism evidence="1">
    <name type="scientific">Anguilla anguilla</name>
    <name type="common">European freshwater eel</name>
    <name type="synonym">Muraena anguilla</name>
    <dbReference type="NCBI Taxonomy" id="7936"/>
    <lineage>
        <taxon>Eukaryota</taxon>
        <taxon>Metazoa</taxon>
        <taxon>Chordata</taxon>
        <taxon>Craniata</taxon>
        <taxon>Vertebrata</taxon>
        <taxon>Euteleostomi</taxon>
        <taxon>Actinopterygii</taxon>
        <taxon>Neopterygii</taxon>
        <taxon>Teleostei</taxon>
        <taxon>Anguilliformes</taxon>
        <taxon>Anguillidae</taxon>
        <taxon>Anguilla</taxon>
    </lineage>
</organism>
<reference evidence="1" key="2">
    <citation type="journal article" date="2015" name="Fish Shellfish Immunol.">
        <title>Early steps in the European eel (Anguilla anguilla)-Vibrio vulnificus interaction in the gills: Role of the RtxA13 toxin.</title>
        <authorList>
            <person name="Callol A."/>
            <person name="Pajuelo D."/>
            <person name="Ebbesson L."/>
            <person name="Teles M."/>
            <person name="MacKenzie S."/>
            <person name="Amaro C."/>
        </authorList>
    </citation>
    <scope>NUCLEOTIDE SEQUENCE</scope>
</reference>
<protein>
    <submittedName>
        <fullName evidence="1">Uncharacterized protein</fullName>
    </submittedName>
</protein>
<accession>A0A0E9Q2U9</accession>